<dbReference type="Ensembl" id="ENSLCAT00010007854.1">
    <property type="protein sequence ID" value="ENSLCAP00010007666.1"/>
    <property type="gene ID" value="ENSLCAG00010002392.1"/>
</dbReference>
<dbReference type="SMART" id="SM00456">
    <property type="entry name" value="WW"/>
    <property type="match status" value="1"/>
</dbReference>
<dbReference type="InterPro" id="IPR027417">
    <property type="entry name" value="P-loop_NTPase"/>
</dbReference>
<evidence type="ECO:0000256" key="4">
    <source>
        <dbReference type="SAM" id="Coils"/>
    </source>
</evidence>
<dbReference type="GO" id="GO:0120025">
    <property type="term" value="C:plasma membrane bounded cell projection"/>
    <property type="evidence" value="ECO:0007669"/>
    <property type="project" value="UniProtKB-ARBA"/>
</dbReference>
<organism evidence="8 9">
    <name type="scientific">Lates calcarifer</name>
    <name type="common">Barramundi</name>
    <name type="synonym">Holocentrus calcarifer</name>
    <dbReference type="NCBI Taxonomy" id="8187"/>
    <lineage>
        <taxon>Eukaryota</taxon>
        <taxon>Metazoa</taxon>
        <taxon>Chordata</taxon>
        <taxon>Craniata</taxon>
        <taxon>Vertebrata</taxon>
        <taxon>Euteleostomi</taxon>
        <taxon>Actinopterygii</taxon>
        <taxon>Neopterygii</taxon>
        <taxon>Teleostei</taxon>
        <taxon>Neoteleostei</taxon>
        <taxon>Acanthomorphata</taxon>
        <taxon>Carangaria</taxon>
        <taxon>Carangaria incertae sedis</taxon>
        <taxon>Centropomidae</taxon>
        <taxon>Lates</taxon>
    </lineage>
</organism>
<evidence type="ECO:0000256" key="1">
    <source>
        <dbReference type="ARBA" id="ARBA00022553"/>
    </source>
</evidence>
<dbReference type="GO" id="GO:0010761">
    <property type="term" value="P:fibroblast migration"/>
    <property type="evidence" value="ECO:0007669"/>
    <property type="project" value="TreeGrafter"/>
</dbReference>
<dbReference type="SUPFAM" id="SSF48350">
    <property type="entry name" value="GTPase activation domain, GAP"/>
    <property type="match status" value="1"/>
</dbReference>
<reference evidence="8" key="3">
    <citation type="submission" date="2025-09" db="UniProtKB">
        <authorList>
            <consortium name="Ensembl"/>
        </authorList>
    </citation>
    <scope>IDENTIFICATION</scope>
</reference>
<keyword evidence="9" id="KW-1185">Reference proteome</keyword>
<dbReference type="PROSITE" id="PS01159">
    <property type="entry name" value="WW_DOMAIN_1"/>
    <property type="match status" value="1"/>
</dbReference>
<dbReference type="InterPro" id="IPR001202">
    <property type="entry name" value="WW_dom"/>
</dbReference>
<dbReference type="PROSITE" id="PS50020">
    <property type="entry name" value="WW_DOMAIN_2"/>
    <property type="match status" value="1"/>
</dbReference>
<dbReference type="GO" id="GO:0005938">
    <property type="term" value="C:cell cortex"/>
    <property type="evidence" value="ECO:0007669"/>
    <property type="project" value="TreeGrafter"/>
</dbReference>
<dbReference type="GO" id="GO:1903479">
    <property type="term" value="P:mitotic actomyosin contractile ring assembly actin filament organization"/>
    <property type="evidence" value="ECO:0007669"/>
    <property type="project" value="TreeGrafter"/>
</dbReference>
<dbReference type="PROSITE" id="PS50096">
    <property type="entry name" value="IQ"/>
    <property type="match status" value="4"/>
</dbReference>
<reference evidence="8" key="2">
    <citation type="submission" date="2025-08" db="UniProtKB">
        <authorList>
            <consortium name="Ensembl"/>
        </authorList>
    </citation>
    <scope>IDENTIFICATION</scope>
</reference>
<dbReference type="SUPFAM" id="SSF143885">
    <property type="entry name" value="RGC domain-like"/>
    <property type="match status" value="1"/>
</dbReference>
<dbReference type="SMART" id="SM00015">
    <property type="entry name" value="IQ"/>
    <property type="match status" value="4"/>
</dbReference>
<dbReference type="CDD" id="cd00201">
    <property type="entry name" value="WW"/>
    <property type="match status" value="1"/>
</dbReference>
<dbReference type="SUPFAM" id="SSF52540">
    <property type="entry name" value="P-loop containing nucleoside triphosphate hydrolases"/>
    <property type="match status" value="1"/>
</dbReference>
<dbReference type="SMART" id="SM00033">
    <property type="entry name" value="CH"/>
    <property type="match status" value="1"/>
</dbReference>
<feature type="domain" description="Ras-GAP" evidence="5">
    <location>
        <begin position="933"/>
        <end position="1166"/>
    </location>
</feature>
<keyword evidence="3" id="KW-0112">Calmodulin-binding</keyword>
<dbReference type="GO" id="GO:0005634">
    <property type="term" value="C:nucleus"/>
    <property type="evidence" value="ECO:0007669"/>
    <property type="project" value="TreeGrafter"/>
</dbReference>
<evidence type="ECO:0000256" key="2">
    <source>
        <dbReference type="ARBA" id="ARBA00022737"/>
    </source>
</evidence>
<dbReference type="Proteomes" id="UP000314980">
    <property type="component" value="Unassembled WGS sequence"/>
</dbReference>
<sequence>CVISWESPLNHPSVLDGVERLTAEEMDERRQQNMAYEYLCHLEEAKRWMEACLDEELPPTTELEEGLRNGVYLAKLGNFFAPHTVSLKKIYDREQTRYKATGLHFRHTDNVIQWLNAMAEKGLPKIFYPETTDIYDRKNMPRCIYCIHALSLYLFKLGLAPQIQDLYGKVDFTEEEINNMKSELEKYGIQMPAFSKIGGILANELSVDEAALHAAVIAINDAIDHGIPEGTLAAMQNPNAMLVNLDPNSARQYHDTLYQAKGEKVANSRKRNTEAERDVYDELLTQAEIQGNVNKVNGKSATQTHTFISMGIQNLQAQNKGWYLKQLQGDRENKEQVGVIAVERINAAIREGVPEKTVEELMNPDAQLPEVYPSAADLYQRELSSLQQQSAEGTLSHPELLVAVEMLSAVVLMNEAMDVGDRAALWKQLSSSVTGLSNVEDEYAQRYMDELMRLKAAAREQGCDYLTWNDIQACIDQVNLAVQEEHERIAAIGLINEALDEGDPMKTLAMLQNPSAKLTDVDPSVAQHYHDKLLEARREKAHETQDPSAVLWLDEIQDAILRANQDTQEAIQCKNTHPLLYLFLFLAYWPSCAFTLFTCILSNVVCPGDNGSDWVKHWVKGGHNYYYNLKTKEGTWVEPEGFLQNNIQLNKEDIQSVVSGVTTAYNREQLWLANETLITKLQARCRGYLVRNGLKERMNFLKSQDPAVTCIQAHWKGYKQRKKFKDRKQYLKDHTEEAVKIQSMVRMHQARKKYKDRLKYFQDHINDVVKIQAFIRANKARDDYKTLISAEDPPMAVVRKFVHLLDHSDQDFQEELELMRLREEVVTNIRSNQQLENDLNLMDIKIGLLVKNKITLQEVVSHSKKLTKKNKGQLSDMMMMNKQRGGLKALSKEKRVKLEAYQYLFYLLQTNPTYLAKLIFQMPQNKSTKFMDSVIFTLYNYASNQREEYLLLKLFKTALQEEIKSKVDQMKEIVTGNPTVIKMVVSFHRGARGQNALRQILAPVVKEIMDDKTLNIKTDPVDIYKGWVNQMETQTGEASKLPYDVTPEQAMAHEEVRTRLEASIKNMKTITDKFLSAIVVSVDKIPYGMRFISKVLKDTLHEKFPDATEDELLKIVGNLLYYRYMNPAIVAPDAFDIIEVSAGGQLTTEQRRNLGSVAKMLQHAASNKMFLGDNAHLNPINEYLSASYQKFRRFFLAACDVPSLEDKFNVDQYSDLVNVTKPVIYISIGEIINTHTLLLDHQDAIAPEHNDPIHELLEDLGEVPTVESLIGENPLPPDDPNKELMGKTEVSLTLTNKFDVPGEANAEMDAKTLLLNTKRLIVDVIRFQPGETLTEILDSTASPEQRAMQRRAIRDAKTPEKMKQVKPVVDDSLTLQGKKDKIKSNLQRLAELGKVHPENRYQDLINDIAKDIRNQRRYRQRRKAELVKLQQTNAALNSKTNFYNVQIDSYNQYIKTCMDNLAKNKEKGAKKSKQVSQKYTASRLHEKGVLIAIEDLQPNQFKNVIFEISPSETVGVFDVKAKFMGVHLETLQLEYQDLLQLQYEGVAVMKLFDRATINVNLLIFLLNKKFYGK</sequence>
<dbReference type="InterPro" id="IPR000593">
    <property type="entry name" value="RasGAP_C"/>
</dbReference>
<dbReference type="Gene3D" id="2.20.70.10">
    <property type="match status" value="1"/>
</dbReference>
<keyword evidence="1" id="KW-0597">Phosphoprotein</keyword>
<evidence type="ECO:0000256" key="3">
    <source>
        <dbReference type="ARBA" id="ARBA00022860"/>
    </source>
</evidence>
<evidence type="ECO:0000313" key="9">
    <source>
        <dbReference type="Proteomes" id="UP000314980"/>
    </source>
</evidence>
<proteinExistence type="predicted"/>
<dbReference type="GO" id="GO:0007173">
    <property type="term" value="P:epidermal growth factor receptor signaling pathway"/>
    <property type="evidence" value="ECO:0007669"/>
    <property type="project" value="TreeGrafter"/>
</dbReference>
<protein>
    <submittedName>
        <fullName evidence="8">IQ motif containing GTPase activating protein 1</fullName>
    </submittedName>
</protein>
<dbReference type="GO" id="GO:0005516">
    <property type="term" value="F:calmodulin binding"/>
    <property type="evidence" value="ECO:0007669"/>
    <property type="project" value="UniProtKB-KW"/>
</dbReference>
<keyword evidence="4" id="KW-0175">Coiled coil</keyword>
<dbReference type="Pfam" id="PF00307">
    <property type="entry name" value="CH"/>
    <property type="match status" value="1"/>
</dbReference>
<dbReference type="PROSITE" id="PS50018">
    <property type="entry name" value="RAS_GTPASE_ACTIV_2"/>
    <property type="match status" value="1"/>
</dbReference>
<feature type="coiled-coil region" evidence="4">
    <location>
        <begin position="163"/>
        <end position="190"/>
    </location>
</feature>
<gene>
    <name evidence="8" type="primary">IQGAP1</name>
</gene>
<dbReference type="SUPFAM" id="SSF47576">
    <property type="entry name" value="Calponin-homology domain, CH-domain"/>
    <property type="match status" value="1"/>
</dbReference>
<dbReference type="Pfam" id="PF03836">
    <property type="entry name" value="RasGAP_C"/>
    <property type="match status" value="1"/>
</dbReference>
<dbReference type="FunFam" id="1.10.418.10:FF:000013">
    <property type="entry name" value="IQ motif containing GTPase activating protein 1"/>
    <property type="match status" value="1"/>
</dbReference>
<evidence type="ECO:0000259" key="7">
    <source>
        <dbReference type="PROSITE" id="PS50021"/>
    </source>
</evidence>
<feature type="domain" description="WW" evidence="6">
    <location>
        <begin position="608"/>
        <end position="641"/>
    </location>
</feature>
<dbReference type="CDD" id="cd21274">
    <property type="entry name" value="CH_IQGAP1"/>
    <property type="match status" value="1"/>
</dbReference>
<dbReference type="PANTHER" id="PTHR14149">
    <property type="entry name" value="RAS GTPASE-ACTIVATING PROTEIN WITH IQ MOTIF"/>
    <property type="match status" value="1"/>
</dbReference>
<dbReference type="InterPro" id="IPR000048">
    <property type="entry name" value="IQ_motif_EF-hand-BS"/>
</dbReference>
<dbReference type="InterPro" id="IPR001715">
    <property type="entry name" value="CH_dom"/>
</dbReference>
<feature type="domain" description="Calponin-homology (CH)" evidence="7">
    <location>
        <begin position="39"/>
        <end position="154"/>
    </location>
</feature>
<evidence type="ECO:0000259" key="6">
    <source>
        <dbReference type="PROSITE" id="PS50020"/>
    </source>
</evidence>
<dbReference type="PANTHER" id="PTHR14149:SF15">
    <property type="entry name" value="RAS GTPASE-ACTIVATING-LIKE PROTEIN IQGAP1"/>
    <property type="match status" value="1"/>
</dbReference>
<dbReference type="GO" id="GO:0051015">
    <property type="term" value="F:actin filament binding"/>
    <property type="evidence" value="ECO:0007669"/>
    <property type="project" value="TreeGrafter"/>
</dbReference>
<dbReference type="Pfam" id="PF00616">
    <property type="entry name" value="RasGAP"/>
    <property type="match status" value="1"/>
</dbReference>
<dbReference type="GeneTree" id="ENSGT00950000183076"/>
<dbReference type="PROSITE" id="PS00509">
    <property type="entry name" value="RAS_GTPASE_ACTIV_1"/>
    <property type="match status" value="1"/>
</dbReference>
<accession>A0A4W6C1V5</accession>
<dbReference type="InterPro" id="IPR036872">
    <property type="entry name" value="CH_dom_sf"/>
</dbReference>
<evidence type="ECO:0000313" key="8">
    <source>
        <dbReference type="Ensembl" id="ENSLCAP00010007666.1"/>
    </source>
</evidence>
<dbReference type="Gene3D" id="1.10.418.10">
    <property type="entry name" value="Calponin-like domain"/>
    <property type="match status" value="1"/>
</dbReference>
<dbReference type="Gene3D" id="1.10.506.10">
    <property type="entry name" value="GTPase Activation - p120gap, domain 1"/>
    <property type="match status" value="1"/>
</dbReference>
<dbReference type="InterPro" id="IPR023152">
    <property type="entry name" value="RasGAP_CS"/>
</dbReference>
<keyword evidence="2" id="KW-0677">Repeat</keyword>
<reference evidence="9" key="1">
    <citation type="submission" date="2015-09" db="EMBL/GenBank/DDBJ databases">
        <authorList>
            <person name="Sai Rama Sridatta P."/>
        </authorList>
    </citation>
    <scope>NUCLEOTIDE SEQUENCE [LARGE SCALE GENOMIC DNA]</scope>
</reference>
<dbReference type="GO" id="GO:0005096">
    <property type="term" value="F:GTPase activator activity"/>
    <property type="evidence" value="ECO:0007669"/>
    <property type="project" value="TreeGrafter"/>
</dbReference>
<dbReference type="InterPro" id="IPR001936">
    <property type="entry name" value="RasGAP_dom"/>
</dbReference>
<dbReference type="FunFam" id="1.10.506.10:FF:000004">
    <property type="entry name" value="IQ motif containing GTPase activating protein 1"/>
    <property type="match status" value="1"/>
</dbReference>
<evidence type="ECO:0000259" key="5">
    <source>
        <dbReference type="PROSITE" id="PS50018"/>
    </source>
</evidence>
<dbReference type="PROSITE" id="PS50021">
    <property type="entry name" value="CH"/>
    <property type="match status" value="1"/>
</dbReference>
<name>A0A4W6C1V5_LATCA</name>
<dbReference type="Pfam" id="PF00612">
    <property type="entry name" value="IQ"/>
    <property type="match status" value="4"/>
</dbReference>
<dbReference type="InterPro" id="IPR008936">
    <property type="entry name" value="Rho_GTPase_activation_prot"/>
</dbReference>
<dbReference type="Gene3D" id="1.20.5.190">
    <property type="match status" value="2"/>
</dbReference>
<dbReference type="SMART" id="SM00323">
    <property type="entry name" value="RasGAP"/>
    <property type="match status" value="1"/>
</dbReference>